<evidence type="ECO:0000256" key="4">
    <source>
        <dbReference type="ARBA" id="ARBA00022801"/>
    </source>
</evidence>
<dbReference type="GO" id="GO:0005737">
    <property type="term" value="C:cytoplasm"/>
    <property type="evidence" value="ECO:0007669"/>
    <property type="project" value="UniProtKB-UniRule"/>
</dbReference>
<dbReference type="GO" id="GO:0019556">
    <property type="term" value="P:L-histidine catabolic process to glutamate and formamide"/>
    <property type="evidence" value="ECO:0007669"/>
    <property type="project" value="UniProtKB-UniRule"/>
</dbReference>
<dbReference type="Gene3D" id="2.30.40.10">
    <property type="entry name" value="Urease, subunit C, domain 1"/>
    <property type="match status" value="1"/>
</dbReference>
<dbReference type="GO" id="GO:0046872">
    <property type="term" value="F:metal ion binding"/>
    <property type="evidence" value="ECO:0007669"/>
    <property type="project" value="UniProtKB-KW"/>
</dbReference>
<evidence type="ECO:0000256" key="2">
    <source>
        <dbReference type="ARBA" id="ARBA00012864"/>
    </source>
</evidence>
<protein>
    <recommendedName>
        <fullName evidence="2 8">Imidazolonepropionase</fullName>
        <ecNumber evidence="2 8">3.5.2.7</ecNumber>
    </recommendedName>
</protein>
<dbReference type="GO" id="GO:0050480">
    <property type="term" value="F:imidazolonepropionase activity"/>
    <property type="evidence" value="ECO:0007669"/>
    <property type="project" value="UniProtKB-UniRule"/>
</dbReference>
<proteinExistence type="predicted"/>
<comment type="caution">
    <text evidence="10">The sequence shown here is derived from an EMBL/GenBank/DDBJ whole genome shotgun (WGS) entry which is preliminary data.</text>
</comment>
<name>A0A7W5ZSW9_9BACT</name>
<evidence type="ECO:0000259" key="9">
    <source>
        <dbReference type="Pfam" id="PF01979"/>
    </source>
</evidence>
<evidence type="ECO:0000256" key="6">
    <source>
        <dbReference type="ARBA" id="ARBA00022833"/>
    </source>
</evidence>
<dbReference type="PANTHER" id="PTHR42752">
    <property type="entry name" value="IMIDAZOLONEPROPIONASE"/>
    <property type="match status" value="1"/>
</dbReference>
<evidence type="ECO:0000313" key="10">
    <source>
        <dbReference type="EMBL" id="MBB3842286.1"/>
    </source>
</evidence>
<dbReference type="PANTHER" id="PTHR42752:SF1">
    <property type="entry name" value="IMIDAZOLONEPROPIONASE-RELATED"/>
    <property type="match status" value="1"/>
</dbReference>
<dbReference type="InterPro" id="IPR005920">
    <property type="entry name" value="HutI"/>
</dbReference>
<evidence type="ECO:0000256" key="5">
    <source>
        <dbReference type="ARBA" id="ARBA00022808"/>
    </source>
</evidence>
<evidence type="ECO:0000256" key="7">
    <source>
        <dbReference type="ARBA" id="ARBA00023004"/>
    </source>
</evidence>
<sequence>MKLLGPFTQIVTLRGLPEKGALKDEALEVIKNGGVLLHNGRIQAVGGFESLVKMYPEATVEEITQPTVLLPSFVDCHTHTCFAGSRANDFAARNAGKTYLEIAAAGGGIWSSVSQTRACDEQTLFELTLGRVERFLQQGIKTLEIKSGYGLDLENELKMLRVIGRVQQRLGAKARLVPTCLAAHIQPKDFAGSQEAYLEWITAELLPQIRTEQLGQRVDIFVEQSAFGLAESRQFLPKAKALGFDLTVHADQFTAGSSTLAVEMGALSADHLEASTEKEIHALAQSDTVAVVLPGASLGLGEPFAPARKLLDAGASVAIASDFNPGSAPMGDLLTQAAILATYQKLNTAEVLAGLTFRAAKALKLREIGRVEVGYTADLQGYACADFREILYQQGRLKPYVVW</sequence>
<gene>
    <name evidence="10" type="ORF">FHS57_006317</name>
</gene>
<keyword evidence="3" id="KW-0479">Metal-binding</keyword>
<evidence type="ECO:0000256" key="3">
    <source>
        <dbReference type="ARBA" id="ARBA00022723"/>
    </source>
</evidence>
<dbReference type="SUPFAM" id="SSF51556">
    <property type="entry name" value="Metallo-dependent hydrolases"/>
    <property type="match status" value="1"/>
</dbReference>
<feature type="domain" description="Amidohydrolase-related" evidence="9">
    <location>
        <begin position="279"/>
        <end position="379"/>
    </location>
</feature>
<dbReference type="RefSeq" id="WP_183980550.1">
    <property type="nucleotide sequence ID" value="NZ_JACIBY010000032.1"/>
</dbReference>
<dbReference type="InterPro" id="IPR006680">
    <property type="entry name" value="Amidohydro-rel"/>
</dbReference>
<dbReference type="AlphaFoldDB" id="A0A7W5ZSW9"/>
<organism evidence="10 11">
    <name type="scientific">Runella defluvii</name>
    <dbReference type="NCBI Taxonomy" id="370973"/>
    <lineage>
        <taxon>Bacteria</taxon>
        <taxon>Pseudomonadati</taxon>
        <taxon>Bacteroidota</taxon>
        <taxon>Cytophagia</taxon>
        <taxon>Cytophagales</taxon>
        <taxon>Spirosomataceae</taxon>
        <taxon>Runella</taxon>
    </lineage>
</organism>
<dbReference type="SUPFAM" id="SSF51338">
    <property type="entry name" value="Composite domain of metallo-dependent hydrolases"/>
    <property type="match status" value="1"/>
</dbReference>
<dbReference type="Gene3D" id="3.20.20.140">
    <property type="entry name" value="Metal-dependent hydrolases"/>
    <property type="match status" value="1"/>
</dbReference>
<keyword evidence="5" id="KW-0369">Histidine metabolism</keyword>
<accession>A0A7W5ZSW9</accession>
<evidence type="ECO:0000256" key="8">
    <source>
        <dbReference type="NCBIfam" id="TIGR01224"/>
    </source>
</evidence>
<comment type="pathway">
    <text evidence="1">Amino-acid degradation.</text>
</comment>
<dbReference type="Proteomes" id="UP000541352">
    <property type="component" value="Unassembled WGS sequence"/>
</dbReference>
<evidence type="ECO:0000256" key="1">
    <source>
        <dbReference type="ARBA" id="ARBA00005023"/>
    </source>
</evidence>
<dbReference type="NCBIfam" id="TIGR01224">
    <property type="entry name" value="hutI"/>
    <property type="match status" value="1"/>
</dbReference>
<reference evidence="10 11" key="1">
    <citation type="submission" date="2020-08" db="EMBL/GenBank/DDBJ databases">
        <title>Genomic Encyclopedia of Type Strains, Phase IV (KMG-IV): sequencing the most valuable type-strain genomes for metagenomic binning, comparative biology and taxonomic classification.</title>
        <authorList>
            <person name="Goeker M."/>
        </authorList>
    </citation>
    <scope>NUCLEOTIDE SEQUENCE [LARGE SCALE GENOMIC DNA]</scope>
    <source>
        <strain evidence="10 11">DSM 17976</strain>
    </source>
</reference>
<keyword evidence="7" id="KW-0408">Iron</keyword>
<keyword evidence="6" id="KW-0862">Zinc</keyword>
<dbReference type="InterPro" id="IPR011059">
    <property type="entry name" value="Metal-dep_hydrolase_composite"/>
</dbReference>
<keyword evidence="11" id="KW-1185">Reference proteome</keyword>
<dbReference type="EMBL" id="JACIBY010000032">
    <property type="protein sequence ID" value="MBB3842286.1"/>
    <property type="molecule type" value="Genomic_DNA"/>
</dbReference>
<dbReference type="EC" id="3.5.2.7" evidence="2 8"/>
<dbReference type="Pfam" id="PF01979">
    <property type="entry name" value="Amidohydro_1"/>
    <property type="match status" value="1"/>
</dbReference>
<keyword evidence="4 10" id="KW-0378">Hydrolase</keyword>
<dbReference type="InterPro" id="IPR032466">
    <property type="entry name" value="Metal_Hydrolase"/>
</dbReference>
<evidence type="ECO:0000313" key="11">
    <source>
        <dbReference type="Proteomes" id="UP000541352"/>
    </source>
</evidence>